<evidence type="ECO:0000313" key="4">
    <source>
        <dbReference type="Proteomes" id="UP000316270"/>
    </source>
</evidence>
<sequence length="1115" mass="122838">MAGNDYGFMESTKDGMVETHDDIDVHDRIGLRESAANEESRQLHTNHFKLMGPRVNVVDSDHPSTYPSAQYSFDESAILDLYSHDTPFCSPLPPSCQRRVDPLRQNSSEDWRASLYGGSIEGVRSMLRKANSGVVNEPIAEYDQNLPLHVAASRGKAHTEVLLQAGAHVDGTNRRNATGTALQWAAAMGCFETVELLLYHNANVNAMAGRKGTALIAAIKTENRKRDTTDNRSVVALLLGYGADPNQMDLYRCSPLCAANDLRTLELLLDYGANVDALPVRDQHALINSVHINSPRTGRLLLQWGADANMHFRNSTVLRHAIALKHLDVAIELIEHGATFDEQDSAALIMLSLKQENVALLLALINHGVNPMTLQLPLGAPIMYAPNPKFWDTILEHAPQLALWKSLALSNTFCGLAQFLHHYTESGTRVPITSIELPWHIASLLGDGPLHRGTATFSLRNHIVLVRSTATGKDEEKVIRTEALTCAEYVEQRWGVRGLQILDDIATLAIQDNHLSLQRSYQLDGCPPALYTLCLSPDKSKFHLTLDEHPTNLSSCMQLVSLIDWVFCAVRAPSTQDSREIYTSTSSCQALATYATQDHLDENRTGKTGPLSAIKLVFRLSSRPLQKTEHDCWHAMFQSGWVVEVEDRSRKGRHFGRGLEMSFEIMAMLACVEYPVMVDGGVVLVGYQAALVPSKQHPSYTQFHLEVNHGGQINPFVMTYGQRAFIDDYTTFKSKRCFVGWCDAAHILLGTQFCSPYEVAFSGSQQRKDTLQFNGISTGLQMNSVPISAGITSQASFGLGSNRVSFSPSSVYSKMLRDAAKDIALIYDVTSKQSWGVPKLSAMLHMAHAWVKDSTSDQEFQSPSFQDPIPFAEPHVDGFAVAASLEQYGDVIVCGTGKDALRLRNLLLGLNINMLNTSGISKPSSGRLLFGFELMDVVTEPGRGSTMKQIPIAGMGRNSNWLKLANVVDLVLVCRGLGEAIKPMYSTNRKNVACNSLPHSLDLLAVHMSCMSRLTKRYGGVLASTVHTNEVPIAEGKSWKLSGETFKACNHHESSKVSCWEERTTILQAIRDTGTVCPDFTPRRIALSGAIVFGSKRRQAKASVSDFMYNTFAGN</sequence>
<keyword evidence="2" id="KW-0040">ANK repeat</keyword>
<dbReference type="InterPro" id="IPR002110">
    <property type="entry name" value="Ankyrin_rpt"/>
</dbReference>
<evidence type="ECO:0000313" key="3">
    <source>
        <dbReference type="EMBL" id="QDS69827.1"/>
    </source>
</evidence>
<evidence type="ECO:0000256" key="2">
    <source>
        <dbReference type="ARBA" id="ARBA00023043"/>
    </source>
</evidence>
<dbReference type="Pfam" id="PF12796">
    <property type="entry name" value="Ank_2"/>
    <property type="match status" value="1"/>
</dbReference>
<dbReference type="AlphaFoldDB" id="A0A517L2H0"/>
<gene>
    <name evidence="3" type="ORF">FKW77_000081</name>
</gene>
<dbReference type="InterPro" id="IPR050745">
    <property type="entry name" value="Multifunctional_regulatory"/>
</dbReference>
<dbReference type="STRING" id="50376.A0A517L2H0"/>
<proteinExistence type="predicted"/>
<reference evidence="3 4" key="1">
    <citation type="submission" date="2019-07" db="EMBL/GenBank/DDBJ databases">
        <title>Finished genome of Venturia effusa.</title>
        <authorList>
            <person name="Young C.A."/>
            <person name="Cox M.P."/>
            <person name="Ganley A.R.D."/>
            <person name="David W.J."/>
        </authorList>
    </citation>
    <scope>NUCLEOTIDE SEQUENCE [LARGE SCALE GENOMIC DNA]</scope>
    <source>
        <strain evidence="4">albino</strain>
    </source>
</reference>
<keyword evidence="1" id="KW-0677">Repeat</keyword>
<dbReference type="Proteomes" id="UP000316270">
    <property type="component" value="Chromosome 4"/>
</dbReference>
<dbReference type="Gene3D" id="1.25.40.20">
    <property type="entry name" value="Ankyrin repeat-containing domain"/>
    <property type="match status" value="2"/>
</dbReference>
<dbReference type="SMART" id="SM00248">
    <property type="entry name" value="ANK"/>
    <property type="match status" value="6"/>
</dbReference>
<keyword evidence="4" id="KW-1185">Reference proteome</keyword>
<name>A0A517L2H0_9PEZI</name>
<organism evidence="3 4">
    <name type="scientific">Venturia effusa</name>
    <dbReference type="NCBI Taxonomy" id="50376"/>
    <lineage>
        <taxon>Eukaryota</taxon>
        <taxon>Fungi</taxon>
        <taxon>Dikarya</taxon>
        <taxon>Ascomycota</taxon>
        <taxon>Pezizomycotina</taxon>
        <taxon>Dothideomycetes</taxon>
        <taxon>Pleosporomycetidae</taxon>
        <taxon>Venturiales</taxon>
        <taxon>Venturiaceae</taxon>
        <taxon>Venturia</taxon>
    </lineage>
</organism>
<dbReference type="EMBL" id="CP042188">
    <property type="protein sequence ID" value="QDS69827.1"/>
    <property type="molecule type" value="Genomic_DNA"/>
</dbReference>
<dbReference type="InterPro" id="IPR036770">
    <property type="entry name" value="Ankyrin_rpt-contain_sf"/>
</dbReference>
<dbReference type="PANTHER" id="PTHR24189:SF50">
    <property type="entry name" value="ANKYRIN REPEAT AND SOCS BOX PROTEIN 2"/>
    <property type="match status" value="1"/>
</dbReference>
<accession>A0A517L2H0</accession>
<protein>
    <submittedName>
        <fullName evidence="3">Uncharacterized protein</fullName>
    </submittedName>
</protein>
<evidence type="ECO:0000256" key="1">
    <source>
        <dbReference type="ARBA" id="ARBA00022737"/>
    </source>
</evidence>
<dbReference type="OrthoDB" id="1577640at2759"/>
<dbReference type="SUPFAM" id="SSF48403">
    <property type="entry name" value="Ankyrin repeat"/>
    <property type="match status" value="1"/>
</dbReference>
<dbReference type="PANTHER" id="PTHR24189">
    <property type="entry name" value="MYOTROPHIN"/>
    <property type="match status" value="1"/>
</dbReference>